<keyword evidence="11" id="KW-0406">Ion transport</keyword>
<evidence type="ECO:0000256" key="12">
    <source>
        <dbReference type="ARBA" id="ARBA00023136"/>
    </source>
</evidence>
<keyword evidence="2" id="KW-0813">Transport</keyword>
<keyword evidence="12 19" id="KW-0472">Membrane</keyword>
<organism evidence="21 22">
    <name type="scientific">Penicillium malachiteum</name>
    <dbReference type="NCBI Taxonomy" id="1324776"/>
    <lineage>
        <taxon>Eukaryota</taxon>
        <taxon>Fungi</taxon>
        <taxon>Dikarya</taxon>
        <taxon>Ascomycota</taxon>
        <taxon>Pezizomycotina</taxon>
        <taxon>Eurotiomycetes</taxon>
        <taxon>Eurotiomycetidae</taxon>
        <taxon>Eurotiales</taxon>
        <taxon>Aspergillaceae</taxon>
        <taxon>Penicillium</taxon>
    </lineage>
</organism>
<dbReference type="InterPro" id="IPR005821">
    <property type="entry name" value="Ion_trans_dom"/>
</dbReference>
<protein>
    <recommendedName>
        <fullName evidence="17">Calcium-channel protein CCH1</fullName>
    </recommendedName>
</protein>
<dbReference type="GO" id="GO:0008331">
    <property type="term" value="F:high voltage-gated calcium channel activity"/>
    <property type="evidence" value="ECO:0007669"/>
    <property type="project" value="TreeGrafter"/>
</dbReference>
<reference evidence="21" key="1">
    <citation type="journal article" date="2023" name="IMA Fungus">
        <title>Comparative genomic study of the Penicillium genus elucidates a diverse pangenome and 15 lateral gene transfer events.</title>
        <authorList>
            <person name="Petersen C."/>
            <person name="Sorensen T."/>
            <person name="Nielsen M.R."/>
            <person name="Sondergaard T.E."/>
            <person name="Sorensen J.L."/>
            <person name="Fitzpatrick D.A."/>
            <person name="Frisvad J.C."/>
            <person name="Nielsen K.L."/>
        </authorList>
    </citation>
    <scope>NUCLEOTIDE SEQUENCE</scope>
    <source>
        <strain evidence="21">IBT 17514</strain>
    </source>
</reference>
<dbReference type="EMBL" id="JAQJAN010000008">
    <property type="protein sequence ID" value="KAJ5724360.1"/>
    <property type="molecule type" value="Genomic_DNA"/>
</dbReference>
<dbReference type="Gene3D" id="1.10.287.70">
    <property type="match status" value="4"/>
</dbReference>
<keyword evidence="13" id="KW-0325">Glycoprotein</keyword>
<keyword evidence="4" id="KW-0597">Phosphoprotein</keyword>
<evidence type="ECO:0000256" key="4">
    <source>
        <dbReference type="ARBA" id="ARBA00022553"/>
    </source>
</evidence>
<feature type="compositionally biased region" description="Basic and acidic residues" evidence="18">
    <location>
        <begin position="85"/>
        <end position="95"/>
    </location>
</feature>
<feature type="transmembrane region" description="Helical" evidence="19">
    <location>
        <begin position="905"/>
        <end position="925"/>
    </location>
</feature>
<evidence type="ECO:0000256" key="7">
    <source>
        <dbReference type="ARBA" id="ARBA00022692"/>
    </source>
</evidence>
<dbReference type="FunFam" id="1.10.287.70:FF:000118">
    <property type="entry name" value="Calcium channel subunit Cch1"/>
    <property type="match status" value="1"/>
</dbReference>
<feature type="transmembrane region" description="Helical" evidence="19">
    <location>
        <begin position="544"/>
        <end position="564"/>
    </location>
</feature>
<feature type="region of interest" description="Disordered" evidence="18">
    <location>
        <begin position="1"/>
        <end position="98"/>
    </location>
</feature>
<evidence type="ECO:0000313" key="22">
    <source>
        <dbReference type="Proteomes" id="UP001215712"/>
    </source>
</evidence>
<keyword evidence="3" id="KW-1003">Cell membrane</keyword>
<dbReference type="InterPro" id="IPR027359">
    <property type="entry name" value="Volt_channel_dom_sf"/>
</dbReference>
<evidence type="ECO:0000256" key="18">
    <source>
        <dbReference type="SAM" id="MobiDB-lite"/>
    </source>
</evidence>
<dbReference type="InterPro" id="IPR002048">
    <property type="entry name" value="EF_hand_dom"/>
</dbReference>
<evidence type="ECO:0000256" key="1">
    <source>
        <dbReference type="ARBA" id="ARBA00004651"/>
    </source>
</evidence>
<proteinExistence type="inferred from homology"/>
<feature type="compositionally biased region" description="Basic and acidic residues" evidence="18">
    <location>
        <begin position="2128"/>
        <end position="2145"/>
    </location>
</feature>
<dbReference type="PANTHER" id="PTHR45628:SF7">
    <property type="entry name" value="VOLTAGE-DEPENDENT CALCIUM CHANNEL TYPE A SUBUNIT ALPHA-1"/>
    <property type="match status" value="1"/>
</dbReference>
<feature type="region of interest" description="Disordered" evidence="18">
    <location>
        <begin position="168"/>
        <end position="236"/>
    </location>
</feature>
<evidence type="ECO:0000256" key="5">
    <source>
        <dbReference type="ARBA" id="ARBA00022568"/>
    </source>
</evidence>
<evidence type="ECO:0000256" key="10">
    <source>
        <dbReference type="ARBA" id="ARBA00022989"/>
    </source>
</evidence>
<dbReference type="InterPro" id="IPR011992">
    <property type="entry name" value="EF-hand-dom_pair"/>
</dbReference>
<dbReference type="PROSITE" id="PS50222">
    <property type="entry name" value="EF_HAND_2"/>
    <property type="match status" value="1"/>
</dbReference>
<evidence type="ECO:0000256" key="11">
    <source>
        <dbReference type="ARBA" id="ARBA00023065"/>
    </source>
</evidence>
<evidence type="ECO:0000256" key="2">
    <source>
        <dbReference type="ARBA" id="ARBA00022448"/>
    </source>
</evidence>
<keyword evidence="7 19" id="KW-0812">Transmembrane</keyword>
<dbReference type="FunFam" id="1.10.287.70:FF:000093">
    <property type="entry name" value="Calcium channel subunit Cch1"/>
    <property type="match status" value="1"/>
</dbReference>
<keyword evidence="8" id="KW-0106">Calcium</keyword>
<dbReference type="PANTHER" id="PTHR45628">
    <property type="entry name" value="VOLTAGE-DEPENDENT CALCIUM CHANNEL TYPE A SUBUNIT ALPHA-1"/>
    <property type="match status" value="1"/>
</dbReference>
<feature type="transmembrane region" description="Helical" evidence="19">
    <location>
        <begin position="1732"/>
        <end position="1751"/>
    </location>
</feature>
<evidence type="ECO:0000256" key="8">
    <source>
        <dbReference type="ARBA" id="ARBA00022837"/>
    </source>
</evidence>
<comment type="subcellular location">
    <subcellularLocation>
        <location evidence="1">Cell membrane</location>
        <topology evidence="1">Multi-pass membrane protein</topology>
    </subcellularLocation>
</comment>
<reference evidence="21" key="2">
    <citation type="submission" date="2023-01" db="EMBL/GenBank/DDBJ databases">
        <authorList>
            <person name="Petersen C."/>
        </authorList>
    </citation>
    <scope>NUCLEOTIDE SEQUENCE</scope>
    <source>
        <strain evidence="21">IBT 17514</strain>
    </source>
</reference>
<evidence type="ECO:0000256" key="13">
    <source>
        <dbReference type="ARBA" id="ARBA00023180"/>
    </source>
</evidence>
<feature type="compositionally biased region" description="Polar residues" evidence="18">
    <location>
        <begin position="74"/>
        <end position="84"/>
    </location>
</feature>
<feature type="compositionally biased region" description="Polar residues" evidence="18">
    <location>
        <begin position="2054"/>
        <end position="2068"/>
    </location>
</feature>
<feature type="transmembrane region" description="Helical" evidence="19">
    <location>
        <begin position="1632"/>
        <end position="1656"/>
    </location>
</feature>
<evidence type="ECO:0000256" key="9">
    <source>
        <dbReference type="ARBA" id="ARBA00022882"/>
    </source>
</evidence>
<feature type="transmembrane region" description="Helical" evidence="19">
    <location>
        <begin position="1577"/>
        <end position="1596"/>
    </location>
</feature>
<feature type="region of interest" description="Disordered" evidence="18">
    <location>
        <begin position="257"/>
        <end position="294"/>
    </location>
</feature>
<feature type="compositionally biased region" description="Low complexity" evidence="18">
    <location>
        <begin position="210"/>
        <end position="229"/>
    </location>
</feature>
<evidence type="ECO:0000256" key="3">
    <source>
        <dbReference type="ARBA" id="ARBA00022475"/>
    </source>
</evidence>
<feature type="transmembrane region" description="Helical" evidence="19">
    <location>
        <begin position="751"/>
        <end position="770"/>
    </location>
</feature>
<evidence type="ECO:0000256" key="17">
    <source>
        <dbReference type="ARBA" id="ARBA00067459"/>
    </source>
</evidence>
<comment type="similarity">
    <text evidence="16">Belongs to the calcium channel alpha-1 subunit (TC 1.A.1.11) family.</text>
</comment>
<dbReference type="InterPro" id="IPR050599">
    <property type="entry name" value="VDCC_alpha-1_subunit"/>
</dbReference>
<dbReference type="SUPFAM" id="SSF81324">
    <property type="entry name" value="Voltage-gated potassium channels"/>
    <property type="match status" value="4"/>
</dbReference>
<evidence type="ECO:0000256" key="15">
    <source>
        <dbReference type="ARBA" id="ARBA00057587"/>
    </source>
</evidence>
<feature type="region of interest" description="Disordered" evidence="18">
    <location>
        <begin position="1983"/>
        <end position="2145"/>
    </location>
</feature>
<feature type="compositionally biased region" description="Basic and acidic residues" evidence="18">
    <location>
        <begin position="280"/>
        <end position="294"/>
    </location>
</feature>
<feature type="domain" description="EF-hand" evidence="20">
    <location>
        <begin position="1770"/>
        <end position="1805"/>
    </location>
</feature>
<feature type="transmembrane region" description="Helical" evidence="19">
    <location>
        <begin position="868"/>
        <end position="893"/>
    </location>
</feature>
<comment type="function">
    <text evidence="15">Voltage-gated, high-affinity calcium channel that functions together with MID1 to mediate calcium entry into cells. Required during conditions of environmental stress.</text>
</comment>
<feature type="transmembrane region" description="Helical" evidence="19">
    <location>
        <begin position="1515"/>
        <end position="1535"/>
    </location>
</feature>
<feature type="transmembrane region" description="Helical" evidence="19">
    <location>
        <begin position="1322"/>
        <end position="1341"/>
    </location>
</feature>
<keyword evidence="10 19" id="KW-1133">Transmembrane helix</keyword>
<keyword evidence="14" id="KW-0407">Ion channel</keyword>
<feature type="compositionally biased region" description="Basic and acidic residues" evidence="18">
    <location>
        <begin position="24"/>
        <end position="38"/>
    </location>
</feature>
<dbReference type="FunFam" id="1.20.120.350:FF:000098">
    <property type="entry name" value="Calcium channel subunit Cch1"/>
    <property type="match status" value="1"/>
</dbReference>
<accession>A0AAD6HJZ7</accession>
<evidence type="ECO:0000256" key="6">
    <source>
        <dbReference type="ARBA" id="ARBA00022673"/>
    </source>
</evidence>
<feature type="transmembrane region" description="Helical" evidence="19">
    <location>
        <begin position="1257"/>
        <end position="1275"/>
    </location>
</feature>
<dbReference type="GO" id="GO:0098703">
    <property type="term" value="P:calcium ion import across plasma membrane"/>
    <property type="evidence" value="ECO:0007669"/>
    <property type="project" value="TreeGrafter"/>
</dbReference>
<feature type="transmembrane region" description="Helical" evidence="19">
    <location>
        <begin position="1435"/>
        <end position="1456"/>
    </location>
</feature>
<dbReference type="Gene3D" id="1.10.238.10">
    <property type="entry name" value="EF-hand"/>
    <property type="match status" value="1"/>
</dbReference>
<feature type="compositionally biased region" description="Acidic residues" evidence="18">
    <location>
        <begin position="1985"/>
        <end position="1998"/>
    </location>
</feature>
<feature type="compositionally biased region" description="Polar residues" evidence="18">
    <location>
        <begin position="2098"/>
        <end position="2113"/>
    </location>
</feature>
<dbReference type="SUPFAM" id="SSF47473">
    <property type="entry name" value="EF-hand"/>
    <property type="match status" value="1"/>
</dbReference>
<dbReference type="Pfam" id="PF00520">
    <property type="entry name" value="Ion_trans"/>
    <property type="match status" value="4"/>
</dbReference>
<evidence type="ECO:0000313" key="21">
    <source>
        <dbReference type="EMBL" id="KAJ5724360.1"/>
    </source>
</evidence>
<feature type="transmembrane region" description="Helical" evidence="19">
    <location>
        <begin position="373"/>
        <end position="397"/>
    </location>
</feature>
<dbReference type="FunFam" id="1.20.120.350:FF:000063">
    <property type="entry name" value="Calcium channel subunit Cch1"/>
    <property type="match status" value="1"/>
</dbReference>
<dbReference type="GO" id="GO:0005509">
    <property type="term" value="F:calcium ion binding"/>
    <property type="evidence" value="ECO:0007669"/>
    <property type="project" value="InterPro"/>
</dbReference>
<feature type="transmembrane region" description="Helical" evidence="19">
    <location>
        <begin position="1186"/>
        <end position="1211"/>
    </location>
</feature>
<dbReference type="FunFam" id="1.20.120.350:FF:000079">
    <property type="entry name" value="Calcium channel subunit Cch1"/>
    <property type="match status" value="1"/>
</dbReference>
<feature type="compositionally biased region" description="Basic and acidic residues" evidence="18">
    <location>
        <begin position="195"/>
        <end position="208"/>
    </location>
</feature>
<feature type="transmembrane region" description="Helical" evidence="19">
    <location>
        <begin position="812"/>
        <end position="829"/>
    </location>
</feature>
<feature type="transmembrane region" description="Helical" evidence="19">
    <location>
        <begin position="1547"/>
        <end position="1565"/>
    </location>
</feature>
<feature type="transmembrane region" description="Helical" evidence="19">
    <location>
        <begin position="835"/>
        <end position="856"/>
    </location>
</feature>
<keyword evidence="9" id="KW-0851">Voltage-gated channel</keyword>
<dbReference type="Gene3D" id="1.20.120.350">
    <property type="entry name" value="Voltage-gated potassium channels. Chain C"/>
    <property type="match status" value="5"/>
</dbReference>
<feature type="transmembrane region" description="Helical" evidence="19">
    <location>
        <begin position="333"/>
        <end position="352"/>
    </location>
</feature>
<keyword evidence="5" id="KW-0109">Calcium transport</keyword>
<comment type="caution">
    <text evidence="21">The sequence shown here is derived from an EMBL/GenBank/DDBJ whole genome shotgun (WGS) entry which is preliminary data.</text>
</comment>
<dbReference type="GO" id="GO:0005891">
    <property type="term" value="C:voltage-gated calcium channel complex"/>
    <property type="evidence" value="ECO:0007669"/>
    <property type="project" value="TreeGrafter"/>
</dbReference>
<feature type="transmembrane region" description="Helical" evidence="19">
    <location>
        <begin position="782"/>
        <end position="800"/>
    </location>
</feature>
<dbReference type="Proteomes" id="UP001215712">
    <property type="component" value="Unassembled WGS sequence"/>
</dbReference>
<feature type="transmembrane region" description="Helical" evidence="19">
    <location>
        <begin position="946"/>
        <end position="970"/>
    </location>
</feature>
<keyword evidence="6" id="KW-0107">Calcium channel</keyword>
<evidence type="ECO:0000256" key="14">
    <source>
        <dbReference type="ARBA" id="ARBA00023303"/>
    </source>
</evidence>
<sequence length="2145" mass="242280">MAPNNSNPGDDDNPSNHIPLQDLSRPENPTDERGRDRANSAGAGVFSRRSLMRRGSRKQYQSVAEESPVDLGSASRNPFESSAHSGDDEPNHEDLGALAQAMSFGITFDAPRLSLSGPSDPHRFDDAASDLDVVPLDNYHSHSTENYGSQSYVEDDTAHLTDTRYLQPISGAPASEGRPSSDIGLHSLHSGDGSRLGDDLPHVEDGLGRNRGSGARSRSLSPSASGGALQRASTMVKSMSQRVVNLSNEPEVVQQTIEREESQKNSRLEGPPALPAMTEFAHDPTPKLPPREKRASKVMWKYRNNPFRGRSLGIVGPNNPLRLWLCDILVNSYMEPFILVIILVQTILLIVESSKSVFDRPNAVKWGSSLLDYVFFGIFIIYTLEIVAKIVVSGFMFNPPEYSTLNRNLGMKKAIIEKGKNLVIPHREMTKKKVSFLQPDPQSSILRTFTGMNGLEDAQSQDDPLQKRRVRLAHRAFLRHSFNRLDFVALVAYWTSFALSLQGVEAAHQLYIFRMLSCLRILRLLALTNGTSVILRSLKRAAPLLVHVAFLIGFFWLLFAIVGIQSFKSSLRRTCVWIDPEGVANYTSNDAYGTLQFCGGYLNGTTGKDMPWLDASGVPQGSSAKGYICPIGSLCVEGTNPYNGTVSFDNILQSLELVFVIMSSNTFTDLLYYTTDSDYLASALFFAFGLVILSLWLVNLLVAVITHSFQVIREESKRSAFAVQQIDNVEEEDTTMRKTSTIKWFYDKTELFWVLIIVYDLVIQALRSSTMSSERRRFIDNTELVCTLIFLLEIIIRFISDWRVFHRKRRNWFDLCLVVVTCIIQIPVIKNSGRPYTVMTLFQILRVYRVVMAIPVTRKLIMVVFRNVIGLLNLIFFLFLMTFLASIFATQLFRSQIPSEDPDGNSITITFADIYNSFLGMYQILSSENWTTILYNVTAYTTHFNTAWISASFIILWFIVANFIILNMFIAVIQESFDVSEDEKRLQQVRAFLEQKHIGQATQGNLALSKILRLGRDSDRYKDPLDHGPAALEMLLKDAVVREFLDEEDEKELQKEKSRRREGEITAEAAEAAVEAAEASQPGFVSQAMAKANALIMGREPNPFYSKLKFSRAYEELDPRTMAKEVVSAAEARKRAQREYLVKHPNYNKSLYLFQPHNPIRKFCQRIVGPGRGNQRVEGVDPYKPVWYIFSALIYAAIVAMVFLACITTPLYQRAHFSNDRNWFVYTDLGFAIIFTIEASIKVIADGFFWTPNAFFRSSWGFIDGIVLVTLWINVGSSLKRDFSISRPIGAFKALRALRLLNVSDSAKDTFHSVIITGGMKVIAAAAVSLSFLIPFAIYAVNLFSGQMISCNDGDFSGNLTWCVNEYPSSPYNWDVVAPRAAANSYYDFDNFGDSLFILFQIVSQEGWIDVQDSAMSITAAGIQPQDNASPANGIFFVIFNLLGAVFVLTLFVSVFMRNYTEQTGVAFLTAEQRSWLELRKLLRQISPSKRSLNEHSAEWQQWCYRIAVKKHGRWARTVTATLCIHLVFLMLEFYPEPDRWESARSILFFIFMFVYLANVVIRFIGLGWHRFSRSSWDLYSLIAVPGAWITTVLHIATSQQAVLELNKLFLVAIALLLIPRNNQLDQLFKTAAASLPVIGNLLATWFVLFLVFGIAMNQAFGLTKFGSNEDHNLNFRDVPKSLILLFRSSCGEGWNQVMEDFATMQSPICTSDNEFLEDDCGSAAWARTLFIAWNIISMYIFVSLFVSLIFESFSYVYQRSSGLYAVSREEIRRFKHAWSTYDPDGTGFISKEHFPRLLGELSGVFEMRIYADEFTVGAILEQCRTNPRNSMGSFHSSHHMRSRESLNPMMNSSGENIADEVDLRELNRIINRIPVETIRQRRQQLNTFYEEVLVSADPERGISFHQCLMILAHYKVISDSKSLRLEEFLRRRARLQRVEEAVRRNTVIGFFDTLYWSRQFRRAVERKKSGRMADVPQFTVPEIYVEDPVDDSEEGEEPVPSGAMTPKTQPDLEDPLAPMLSPSSTLHRRTESTPTSRRQDLPRIDTALAARSGASTPTDWASISPSRTPRHMYGDRGSFDSGDTNRAGPSGTDHSRQNSAISAQDVMNTLDNSAWGESIRRSFTHQRSSDKSNRSTRSTEKGSP</sequence>
<feature type="transmembrane region" description="Helical" evidence="19">
    <location>
        <begin position="1223"/>
        <end position="1245"/>
    </location>
</feature>
<feature type="transmembrane region" description="Helical" evidence="19">
    <location>
        <begin position="679"/>
        <end position="709"/>
    </location>
</feature>
<evidence type="ECO:0000259" key="20">
    <source>
        <dbReference type="PROSITE" id="PS50222"/>
    </source>
</evidence>
<evidence type="ECO:0000256" key="16">
    <source>
        <dbReference type="ARBA" id="ARBA00061395"/>
    </source>
</evidence>
<name>A0AAD6HJZ7_9EURO</name>
<feature type="compositionally biased region" description="Basic and acidic residues" evidence="18">
    <location>
        <begin position="257"/>
        <end position="267"/>
    </location>
</feature>
<evidence type="ECO:0000256" key="19">
    <source>
        <dbReference type="SAM" id="Phobius"/>
    </source>
</evidence>
<gene>
    <name evidence="21" type="ORF">N7493_006088</name>
</gene>
<keyword evidence="22" id="KW-1185">Reference proteome</keyword>